<dbReference type="RefSeq" id="WP_378038404.1">
    <property type="nucleotide sequence ID" value="NZ_JBHSIV010000030.1"/>
</dbReference>
<dbReference type="Pfam" id="PF00440">
    <property type="entry name" value="TetR_N"/>
    <property type="match status" value="1"/>
</dbReference>
<sequence length="167" mass="17696">MPDGRLVKGAARRRDILDAALRLIGREGLGAITQRRVADEAGVPASAVLYYFASVDALLVTALREVNDRYVADLATVATLADLARLLADGDRAGLAAEYDLFLLAARRDDLRSELERWDAELGALCARLAPGRPAVLVAVVNGLYLQATLTGLDEAGALAVLEAAAR</sequence>
<dbReference type="InterPro" id="IPR009057">
    <property type="entry name" value="Homeodomain-like_sf"/>
</dbReference>
<reference evidence="5" key="1">
    <citation type="journal article" date="2019" name="Int. J. Syst. Evol. Microbiol.">
        <title>The Global Catalogue of Microorganisms (GCM) 10K type strain sequencing project: providing services to taxonomists for standard genome sequencing and annotation.</title>
        <authorList>
            <consortium name="The Broad Institute Genomics Platform"/>
            <consortium name="The Broad Institute Genome Sequencing Center for Infectious Disease"/>
            <person name="Wu L."/>
            <person name="Ma J."/>
        </authorList>
    </citation>
    <scope>NUCLEOTIDE SEQUENCE [LARGE SCALE GENOMIC DNA]</scope>
    <source>
        <strain evidence="5">CGMCC 4.7093</strain>
    </source>
</reference>
<evidence type="ECO:0000256" key="1">
    <source>
        <dbReference type="ARBA" id="ARBA00023125"/>
    </source>
</evidence>
<dbReference type="PANTHER" id="PTHR30055">
    <property type="entry name" value="HTH-TYPE TRANSCRIPTIONAL REGULATOR RUTR"/>
    <property type="match status" value="1"/>
</dbReference>
<feature type="domain" description="HTH tetR-type" evidence="3">
    <location>
        <begin position="10"/>
        <end position="70"/>
    </location>
</feature>
<keyword evidence="1 2" id="KW-0238">DNA-binding</keyword>
<evidence type="ECO:0000256" key="2">
    <source>
        <dbReference type="PROSITE-ProRule" id="PRU00335"/>
    </source>
</evidence>
<evidence type="ECO:0000259" key="3">
    <source>
        <dbReference type="PROSITE" id="PS50977"/>
    </source>
</evidence>
<name>A0ABV9YR16_9PSEU</name>
<evidence type="ECO:0000313" key="4">
    <source>
        <dbReference type="EMBL" id="MFC5065071.1"/>
    </source>
</evidence>
<accession>A0ABV9YR16</accession>
<dbReference type="PROSITE" id="PS50977">
    <property type="entry name" value="HTH_TETR_2"/>
    <property type="match status" value="1"/>
</dbReference>
<dbReference type="Pfam" id="PF17940">
    <property type="entry name" value="TetR_C_31"/>
    <property type="match status" value="1"/>
</dbReference>
<dbReference type="EMBL" id="JBHSIV010000030">
    <property type="protein sequence ID" value="MFC5065071.1"/>
    <property type="molecule type" value="Genomic_DNA"/>
</dbReference>
<protein>
    <submittedName>
        <fullName evidence="4">TetR/AcrR family transcriptional regulator</fullName>
    </submittedName>
</protein>
<dbReference type="PRINTS" id="PR00455">
    <property type="entry name" value="HTHTETR"/>
</dbReference>
<dbReference type="Gene3D" id="1.10.357.10">
    <property type="entry name" value="Tetracycline Repressor, domain 2"/>
    <property type="match status" value="1"/>
</dbReference>
<keyword evidence="5" id="KW-1185">Reference proteome</keyword>
<comment type="caution">
    <text evidence="4">The sequence shown here is derived from an EMBL/GenBank/DDBJ whole genome shotgun (WGS) entry which is preliminary data.</text>
</comment>
<dbReference type="InterPro" id="IPR041583">
    <property type="entry name" value="TetR_C_31"/>
</dbReference>
<dbReference type="SUPFAM" id="SSF46689">
    <property type="entry name" value="Homeodomain-like"/>
    <property type="match status" value="1"/>
</dbReference>
<feature type="DNA-binding region" description="H-T-H motif" evidence="2">
    <location>
        <begin position="33"/>
        <end position="52"/>
    </location>
</feature>
<organism evidence="4 5">
    <name type="scientific">Actinomycetospora atypica</name>
    <dbReference type="NCBI Taxonomy" id="1290095"/>
    <lineage>
        <taxon>Bacteria</taxon>
        <taxon>Bacillati</taxon>
        <taxon>Actinomycetota</taxon>
        <taxon>Actinomycetes</taxon>
        <taxon>Pseudonocardiales</taxon>
        <taxon>Pseudonocardiaceae</taxon>
        <taxon>Actinomycetospora</taxon>
    </lineage>
</organism>
<dbReference type="InterPro" id="IPR050109">
    <property type="entry name" value="HTH-type_TetR-like_transc_reg"/>
</dbReference>
<dbReference type="PANTHER" id="PTHR30055:SF231">
    <property type="entry name" value="TRANSCRIPTIONAL REGULATORY PROTEIN (PROBABLY DEOR-FAMILY)-RELATED"/>
    <property type="match status" value="1"/>
</dbReference>
<proteinExistence type="predicted"/>
<dbReference type="InterPro" id="IPR001647">
    <property type="entry name" value="HTH_TetR"/>
</dbReference>
<evidence type="ECO:0000313" key="5">
    <source>
        <dbReference type="Proteomes" id="UP001595947"/>
    </source>
</evidence>
<dbReference type="Proteomes" id="UP001595947">
    <property type="component" value="Unassembled WGS sequence"/>
</dbReference>
<gene>
    <name evidence="4" type="ORF">ACFPBZ_22835</name>
</gene>